<dbReference type="PANTHER" id="PTHR30332:SF24">
    <property type="entry name" value="SECRETIN GSPD-RELATED"/>
    <property type="match status" value="1"/>
</dbReference>
<dbReference type="Pfam" id="PF03958">
    <property type="entry name" value="Secretin_N"/>
    <property type="match status" value="1"/>
</dbReference>
<name>A0A367ZHM0_9BACT</name>
<protein>
    <submittedName>
        <fullName evidence="12">General secretion pathway protein D</fullName>
    </submittedName>
</protein>
<sequence>MSSTGIPKQTLFLVLAAWVLLLASSAVAEDNISLDFRDTDIREIIKIIAQKSGTNIIAEKSVRGNVTVRLNDVYYEEAMNLIAKTNGFAVRKIGNTWILADEKKLIEAFEKGLTITKRLQYAKAADVSKIIAQTIKKDVKVATDDRINAVIVSGGKDILDEVKKLIETIDTPVHQVMIESKIVEVTTNATKNLGFKWQAGLEDTVADLNGAPVFRTKEYFANNPDSSLYQQGFARPQGALFGLGDFYRDNMIFRTTLAILETHNESKVLSNPKISAVNGQEANIVVGTKVIYPGGADQPPKEKDTGIKLKITPRINDDGYITVDAEPEVSFVESWSNNGMYPVIGTRSAKTTIRVRDGEEILIGGLIRDNETKERNKIPLLGNIPIIKSLFNFTGKTGSSQELIILITPHIIAQSIESAAPTTLTPSGGESIAPPSTPQQPAQPPAGTPGDAFDNAFDSSF</sequence>
<dbReference type="GO" id="GO:0009306">
    <property type="term" value="P:protein secretion"/>
    <property type="evidence" value="ECO:0007669"/>
    <property type="project" value="InterPro"/>
</dbReference>
<evidence type="ECO:0000259" key="9">
    <source>
        <dbReference type="Pfam" id="PF00263"/>
    </source>
</evidence>
<evidence type="ECO:0000313" key="13">
    <source>
        <dbReference type="Proteomes" id="UP000252355"/>
    </source>
</evidence>
<evidence type="ECO:0000256" key="3">
    <source>
        <dbReference type="ARBA" id="ARBA00022729"/>
    </source>
</evidence>
<organism evidence="12 13">
    <name type="scientific">Candidatus Ozemobacter sibiricus</name>
    <dbReference type="NCBI Taxonomy" id="2268124"/>
    <lineage>
        <taxon>Bacteria</taxon>
        <taxon>Candidatus Ozemobacteria</taxon>
        <taxon>Candidatus Ozemobacterales</taxon>
        <taxon>Candidatus Ozemobacteraceae</taxon>
        <taxon>Candidatus Ozemobacter</taxon>
    </lineage>
</organism>
<evidence type="ECO:0000256" key="4">
    <source>
        <dbReference type="ARBA" id="ARBA00023136"/>
    </source>
</evidence>
<comment type="caution">
    <text evidence="12">The sequence shown here is derived from an EMBL/GenBank/DDBJ whole genome shotgun (WGS) entry which is preliminary data.</text>
</comment>
<reference evidence="12 13" key="1">
    <citation type="submission" date="2018-05" db="EMBL/GenBank/DDBJ databases">
        <title>A metagenomic window into the 2 km-deep terrestrial subsurface aquifer revealed taxonomically and functionally diverse microbial community comprising novel uncultured bacterial lineages.</title>
        <authorList>
            <person name="Kadnikov V.V."/>
            <person name="Mardanov A.V."/>
            <person name="Beletsky A.V."/>
            <person name="Banks D."/>
            <person name="Pimenov N.V."/>
            <person name="Frank Y.A."/>
            <person name="Karnachuk O.V."/>
            <person name="Ravin N.V."/>
        </authorList>
    </citation>
    <scope>NUCLEOTIDE SEQUENCE [LARGE SCALE GENOMIC DNA]</scope>
    <source>
        <strain evidence="12">BY5</strain>
    </source>
</reference>
<feature type="domain" description="GspD-like N0" evidence="11">
    <location>
        <begin position="34"/>
        <end position="79"/>
    </location>
</feature>
<feature type="domain" description="Type II/III secretion system secretin-like" evidence="9">
    <location>
        <begin position="260"/>
        <end position="412"/>
    </location>
</feature>
<dbReference type="GO" id="GO:0009279">
    <property type="term" value="C:cell outer membrane"/>
    <property type="evidence" value="ECO:0007669"/>
    <property type="project" value="UniProtKB-SubCell"/>
</dbReference>
<accession>A0A367ZHM0</accession>
<keyword evidence="3 8" id="KW-0732">Signal</keyword>
<dbReference type="PANTHER" id="PTHR30332">
    <property type="entry name" value="PROBABLE GENERAL SECRETION PATHWAY PROTEIN D"/>
    <property type="match status" value="1"/>
</dbReference>
<evidence type="ECO:0000256" key="2">
    <source>
        <dbReference type="ARBA" id="ARBA00022692"/>
    </source>
</evidence>
<evidence type="ECO:0000259" key="11">
    <source>
        <dbReference type="Pfam" id="PF21305"/>
    </source>
</evidence>
<evidence type="ECO:0000256" key="7">
    <source>
        <dbReference type="SAM" id="MobiDB-lite"/>
    </source>
</evidence>
<feature type="chain" id="PRO_5016753818" evidence="8">
    <location>
        <begin position="29"/>
        <end position="461"/>
    </location>
</feature>
<comment type="similarity">
    <text evidence="5">Belongs to the bacterial secretin family.</text>
</comment>
<feature type="region of interest" description="Disordered" evidence="7">
    <location>
        <begin position="420"/>
        <end position="461"/>
    </location>
</feature>
<feature type="signal peptide" evidence="8">
    <location>
        <begin position="1"/>
        <end position="28"/>
    </location>
</feature>
<evidence type="ECO:0000256" key="6">
    <source>
        <dbReference type="RuleBase" id="RU004004"/>
    </source>
</evidence>
<dbReference type="InterPro" id="IPR049371">
    <property type="entry name" value="GspD-like_N0"/>
</dbReference>
<dbReference type="EMBL" id="QOQW01000034">
    <property type="protein sequence ID" value="RCK77259.1"/>
    <property type="molecule type" value="Genomic_DNA"/>
</dbReference>
<dbReference type="Gene3D" id="3.30.1370.120">
    <property type="match status" value="1"/>
</dbReference>
<evidence type="ECO:0000313" key="12">
    <source>
        <dbReference type="EMBL" id="RCK77259.1"/>
    </source>
</evidence>
<dbReference type="PRINTS" id="PR00811">
    <property type="entry name" value="BCTERIALGSPD"/>
</dbReference>
<dbReference type="Proteomes" id="UP000252355">
    <property type="component" value="Unassembled WGS sequence"/>
</dbReference>
<feature type="compositionally biased region" description="Pro residues" evidence="7">
    <location>
        <begin position="435"/>
        <end position="447"/>
    </location>
</feature>
<dbReference type="Pfam" id="PF21305">
    <property type="entry name" value="type_II_gspD_N0"/>
    <property type="match status" value="1"/>
</dbReference>
<dbReference type="InterPro" id="IPR001775">
    <property type="entry name" value="GspD/PilQ"/>
</dbReference>
<proteinExistence type="inferred from homology"/>
<feature type="domain" description="NolW-like" evidence="10">
    <location>
        <begin position="118"/>
        <end position="175"/>
    </location>
</feature>
<evidence type="ECO:0000259" key="10">
    <source>
        <dbReference type="Pfam" id="PF03958"/>
    </source>
</evidence>
<dbReference type="InterPro" id="IPR004846">
    <property type="entry name" value="T2SS/T3SS_dom"/>
</dbReference>
<evidence type="ECO:0000256" key="8">
    <source>
        <dbReference type="SAM" id="SignalP"/>
    </source>
</evidence>
<evidence type="ECO:0000256" key="5">
    <source>
        <dbReference type="RuleBase" id="RU004003"/>
    </source>
</evidence>
<dbReference type="InterPro" id="IPR038591">
    <property type="entry name" value="NolW-like_sf"/>
</dbReference>
<gene>
    <name evidence="12" type="ORF">OZSIB_3070</name>
</gene>
<dbReference type="Pfam" id="PF00263">
    <property type="entry name" value="Secretin"/>
    <property type="match status" value="1"/>
</dbReference>
<keyword evidence="2" id="KW-0812">Transmembrane</keyword>
<dbReference type="GO" id="GO:0015627">
    <property type="term" value="C:type II protein secretion system complex"/>
    <property type="evidence" value="ECO:0007669"/>
    <property type="project" value="TreeGrafter"/>
</dbReference>
<keyword evidence="6" id="KW-0813">Transport</keyword>
<dbReference type="Gene3D" id="3.30.1370.130">
    <property type="match status" value="1"/>
</dbReference>
<dbReference type="InterPro" id="IPR050810">
    <property type="entry name" value="Bact_Secretion_Sys_Channel"/>
</dbReference>
<keyword evidence="4" id="KW-0472">Membrane</keyword>
<evidence type="ECO:0000256" key="1">
    <source>
        <dbReference type="ARBA" id="ARBA00004370"/>
    </source>
</evidence>
<dbReference type="AlphaFoldDB" id="A0A367ZHM0"/>
<comment type="subcellular location">
    <subcellularLocation>
        <location evidence="6">Cell outer membrane</location>
    </subcellularLocation>
    <subcellularLocation>
        <location evidence="1">Membrane</location>
    </subcellularLocation>
</comment>
<dbReference type="InterPro" id="IPR005644">
    <property type="entry name" value="NolW-like"/>
</dbReference>